<dbReference type="Proteomes" id="UP000613580">
    <property type="component" value="Unassembled WGS sequence"/>
</dbReference>
<dbReference type="AlphaFoldDB" id="A0A8H6SHS2"/>
<keyword evidence="3" id="KW-1185">Reference proteome</keyword>
<protein>
    <submittedName>
        <fullName evidence="2">Uncharacterized protein</fullName>
    </submittedName>
</protein>
<feature type="compositionally biased region" description="Polar residues" evidence="1">
    <location>
        <begin position="153"/>
        <end position="165"/>
    </location>
</feature>
<evidence type="ECO:0000256" key="1">
    <source>
        <dbReference type="SAM" id="MobiDB-lite"/>
    </source>
</evidence>
<dbReference type="EMBL" id="JACAZE010000014">
    <property type="protein sequence ID" value="KAF7299848.1"/>
    <property type="molecule type" value="Genomic_DNA"/>
</dbReference>
<name>A0A8H6SHS2_MYCCL</name>
<sequence>MAVAPANTVQALAPTHTNALLGILFPGRHPWSWQAPPFRCIRRFWSLAWLGDTLDHHPFAVCASCVKAIFLPTIAATRLTQHTSTPSASANARTIGTLPSQHYGPHVRLRATLPVAKPSLRLLRDDDRRGVHSCTFRLRGSYLSQALRTSGTISGDGDNTTSLTPSRHFLKE</sequence>
<proteinExistence type="predicted"/>
<gene>
    <name evidence="2" type="ORF">HMN09_00991800</name>
</gene>
<comment type="caution">
    <text evidence="2">The sequence shown here is derived from an EMBL/GenBank/DDBJ whole genome shotgun (WGS) entry which is preliminary data.</text>
</comment>
<feature type="region of interest" description="Disordered" evidence="1">
    <location>
        <begin position="153"/>
        <end position="172"/>
    </location>
</feature>
<organism evidence="2 3">
    <name type="scientific">Mycena chlorophos</name>
    <name type="common">Agaric fungus</name>
    <name type="synonym">Agaricus chlorophos</name>
    <dbReference type="NCBI Taxonomy" id="658473"/>
    <lineage>
        <taxon>Eukaryota</taxon>
        <taxon>Fungi</taxon>
        <taxon>Dikarya</taxon>
        <taxon>Basidiomycota</taxon>
        <taxon>Agaricomycotina</taxon>
        <taxon>Agaricomycetes</taxon>
        <taxon>Agaricomycetidae</taxon>
        <taxon>Agaricales</taxon>
        <taxon>Marasmiineae</taxon>
        <taxon>Mycenaceae</taxon>
        <taxon>Mycena</taxon>
    </lineage>
</organism>
<evidence type="ECO:0000313" key="2">
    <source>
        <dbReference type="EMBL" id="KAF7299848.1"/>
    </source>
</evidence>
<evidence type="ECO:0000313" key="3">
    <source>
        <dbReference type="Proteomes" id="UP000613580"/>
    </source>
</evidence>
<accession>A0A8H6SHS2</accession>
<reference evidence="2" key="1">
    <citation type="submission" date="2020-05" db="EMBL/GenBank/DDBJ databases">
        <title>Mycena genomes resolve the evolution of fungal bioluminescence.</title>
        <authorList>
            <person name="Tsai I.J."/>
        </authorList>
    </citation>
    <scope>NUCLEOTIDE SEQUENCE</scope>
    <source>
        <strain evidence="2">110903Hualien_Pintung</strain>
    </source>
</reference>